<organism evidence="1 2">
    <name type="scientific">Roseburia hominis (strain DSM 16839 / JCM 17582 / NCIMB 14029 / A2-183)</name>
    <dbReference type="NCBI Taxonomy" id="585394"/>
    <lineage>
        <taxon>Bacteria</taxon>
        <taxon>Bacillati</taxon>
        <taxon>Bacillota</taxon>
        <taxon>Clostridia</taxon>
        <taxon>Lachnospirales</taxon>
        <taxon>Lachnospiraceae</taxon>
        <taxon>Roseburia</taxon>
    </lineage>
</organism>
<dbReference type="HOGENOM" id="CLU_3375693_0_0_9"/>
<protein>
    <submittedName>
        <fullName evidence="1">Uncharacterized protein</fullName>
    </submittedName>
</protein>
<dbReference type="KEGG" id="rho:RHOM_03690"/>
<accession>G2T065</accession>
<evidence type="ECO:0000313" key="2">
    <source>
        <dbReference type="Proteomes" id="UP000008178"/>
    </source>
</evidence>
<sequence length="34" mass="4232">MRKDYEFGIAGVLWVKSVCNRMNKFMEEHREKWL</sequence>
<dbReference type="AlphaFoldDB" id="G2T065"/>
<proteinExistence type="predicted"/>
<evidence type="ECO:0000313" key="1">
    <source>
        <dbReference type="EMBL" id="AEN95860.1"/>
    </source>
</evidence>
<keyword evidence="2" id="KW-1185">Reference proteome</keyword>
<reference evidence="1 2" key="1">
    <citation type="journal article" date="2015" name="Genome Announc.">
        <title>Complete genome sequence of the human gut symbiont Roseburia hominis.</title>
        <authorList>
            <person name="Travis A.J."/>
            <person name="Kelly D."/>
            <person name="Flint H.J."/>
            <person name="Aminov R.I."/>
        </authorList>
    </citation>
    <scope>NUCLEOTIDE SEQUENCE [LARGE SCALE GENOMIC DNA]</scope>
    <source>
        <strain evidence="2">DSM 16839 / JCM 17582 / NCIMB 14029 / A2-183</strain>
    </source>
</reference>
<dbReference type="Proteomes" id="UP000008178">
    <property type="component" value="Chromosome"/>
</dbReference>
<gene>
    <name evidence="1" type="ordered locus">RHOM_03690</name>
</gene>
<name>G2T065_ROSHA</name>
<dbReference type="EMBL" id="CP003040">
    <property type="protein sequence ID" value="AEN95860.1"/>
    <property type="molecule type" value="Genomic_DNA"/>
</dbReference>